<dbReference type="EMBL" id="AKKN01000010">
    <property type="protein sequence ID" value="EKT55543.1"/>
    <property type="molecule type" value="Genomic_DNA"/>
</dbReference>
<gene>
    <name evidence="1" type="ORF">OO7_10904</name>
    <name evidence="2" type="ORF">OO7_11184</name>
</gene>
<organism evidence="2 3">
    <name type="scientific">Providencia sneebia DSM 19967</name>
    <dbReference type="NCBI Taxonomy" id="1141660"/>
    <lineage>
        <taxon>Bacteria</taxon>
        <taxon>Pseudomonadati</taxon>
        <taxon>Pseudomonadota</taxon>
        <taxon>Gammaproteobacteria</taxon>
        <taxon>Enterobacterales</taxon>
        <taxon>Morganellaceae</taxon>
        <taxon>Providencia</taxon>
    </lineage>
</organism>
<dbReference type="Proteomes" id="UP000010290">
    <property type="component" value="Chromosome"/>
</dbReference>
<accession>K8W4M7</accession>
<dbReference type="AlphaFoldDB" id="K8W4M7"/>
<dbReference type="EMBL" id="AKKN01000010">
    <property type="protein sequence ID" value="EKT55487.1"/>
    <property type="molecule type" value="Genomic_DNA"/>
</dbReference>
<dbReference type="PATRIC" id="fig|1141660.3.peg.2177"/>
<dbReference type="RefSeq" id="WP_008915985.1">
    <property type="nucleotide sequence ID" value="NZ_CM001773.1"/>
</dbReference>
<evidence type="ECO:0000313" key="1">
    <source>
        <dbReference type="EMBL" id="EKT55487.1"/>
    </source>
</evidence>
<keyword evidence="3" id="KW-1185">Reference proteome</keyword>
<evidence type="ECO:0000313" key="2">
    <source>
        <dbReference type="EMBL" id="EKT55543.1"/>
    </source>
</evidence>
<comment type="caution">
    <text evidence="2">The sequence shown here is derived from an EMBL/GenBank/DDBJ whole genome shotgun (WGS) entry which is preliminary data.</text>
</comment>
<dbReference type="OrthoDB" id="6455898at2"/>
<evidence type="ECO:0000313" key="3">
    <source>
        <dbReference type="Proteomes" id="UP000010290"/>
    </source>
</evidence>
<dbReference type="HOGENOM" id="CLU_189295_0_0_6"/>
<reference evidence="2 3" key="1">
    <citation type="journal article" date="2012" name="BMC Genomics">
        <title>Comparative genomics of bacteria in the genus Providencia isolated from wild Drosophila melanogaster.</title>
        <authorList>
            <person name="Galac M.R."/>
            <person name="Lazzaro B.P."/>
        </authorList>
    </citation>
    <scope>NUCLEOTIDE SEQUENCE [LARGE SCALE GENOMIC DNA]</scope>
    <source>
        <strain evidence="2 3">DSM 19967</strain>
    </source>
</reference>
<proteinExistence type="predicted"/>
<name>K8W4M7_9GAMM</name>
<sequence length="81" mass="9909">MMHSESKDVYGTDVFGLIATFHQVRRWWVIRKLRKDWNDSRYCLVMCRKFSLVRYEGNFSVQERYAVIRIYAEYHQQRGAI</sequence>
<protein>
    <submittedName>
        <fullName evidence="2">Uncharacterized protein</fullName>
    </submittedName>
</protein>